<evidence type="ECO:0000313" key="1">
    <source>
        <dbReference type="EMBL" id="MFC0674739.1"/>
    </source>
</evidence>
<protein>
    <submittedName>
        <fullName evidence="1">Uncharacterized protein</fullName>
    </submittedName>
</protein>
<accession>A0ABV6RDV9</accession>
<name>A0ABV6RDV9_9MICO</name>
<comment type="caution">
    <text evidence="1">The sequence shown here is derived from an EMBL/GenBank/DDBJ whole genome shotgun (WGS) entry which is preliminary data.</text>
</comment>
<organism evidence="1 2">
    <name type="scientific">Brachybacterium hainanense</name>
    <dbReference type="NCBI Taxonomy" id="1541174"/>
    <lineage>
        <taxon>Bacteria</taxon>
        <taxon>Bacillati</taxon>
        <taxon>Actinomycetota</taxon>
        <taxon>Actinomycetes</taxon>
        <taxon>Micrococcales</taxon>
        <taxon>Dermabacteraceae</taxon>
        <taxon>Brachybacterium</taxon>
    </lineage>
</organism>
<dbReference type="EMBL" id="JBHLSV010000014">
    <property type="protein sequence ID" value="MFC0674739.1"/>
    <property type="molecule type" value="Genomic_DNA"/>
</dbReference>
<gene>
    <name evidence="1" type="ORF">ACFFF6_12295</name>
</gene>
<keyword evidence="2" id="KW-1185">Reference proteome</keyword>
<evidence type="ECO:0000313" key="2">
    <source>
        <dbReference type="Proteomes" id="UP001589793"/>
    </source>
</evidence>
<reference evidence="1 2" key="1">
    <citation type="submission" date="2024-09" db="EMBL/GenBank/DDBJ databases">
        <authorList>
            <person name="Sun Q."/>
            <person name="Mori K."/>
        </authorList>
    </citation>
    <scope>NUCLEOTIDE SEQUENCE [LARGE SCALE GENOMIC DNA]</scope>
    <source>
        <strain evidence="1 2">CICC 10874</strain>
    </source>
</reference>
<sequence length="71" mass="7266">MRTLRSLYVALGGALIDRRDGSARAVPQAGSLQTEIATVLQEVTPWLFAVGPVRSGQSSVGASPSDAPATG</sequence>
<dbReference type="Proteomes" id="UP001589793">
    <property type="component" value="Unassembled WGS sequence"/>
</dbReference>
<dbReference type="RefSeq" id="WP_376981111.1">
    <property type="nucleotide sequence ID" value="NZ_JBHLSV010000014.1"/>
</dbReference>
<proteinExistence type="predicted"/>